<organism evidence="2 3">
    <name type="scientific">Planoprotostelium fungivorum</name>
    <dbReference type="NCBI Taxonomy" id="1890364"/>
    <lineage>
        <taxon>Eukaryota</taxon>
        <taxon>Amoebozoa</taxon>
        <taxon>Evosea</taxon>
        <taxon>Variosea</taxon>
        <taxon>Cavosteliida</taxon>
        <taxon>Cavosteliaceae</taxon>
        <taxon>Planoprotostelium</taxon>
    </lineage>
</organism>
<sequence length="71" mass="7847">MKLEYEAYAFLDAHNSGFKKGRGLKGLLSYYWPTDTVGSPGGRPKKKRECKSRHRGSGNFPICGKVPEVGS</sequence>
<comment type="caution">
    <text evidence="2">The sequence shown here is derived from an EMBL/GenBank/DDBJ whole genome shotgun (WGS) entry which is preliminary data.</text>
</comment>
<evidence type="ECO:0000313" key="3">
    <source>
        <dbReference type="Proteomes" id="UP000241769"/>
    </source>
</evidence>
<feature type="compositionally biased region" description="Basic residues" evidence="1">
    <location>
        <begin position="43"/>
        <end position="56"/>
    </location>
</feature>
<accession>A0A2P6NLW0</accession>
<name>A0A2P6NLW0_9EUKA</name>
<reference evidence="2 3" key="1">
    <citation type="journal article" date="2018" name="Genome Biol. Evol.">
        <title>Multiple Roots of Fruiting Body Formation in Amoebozoa.</title>
        <authorList>
            <person name="Hillmann F."/>
            <person name="Forbes G."/>
            <person name="Novohradska S."/>
            <person name="Ferling I."/>
            <person name="Riege K."/>
            <person name="Groth M."/>
            <person name="Westermann M."/>
            <person name="Marz M."/>
            <person name="Spaller T."/>
            <person name="Winckler T."/>
            <person name="Schaap P."/>
            <person name="Glockner G."/>
        </authorList>
    </citation>
    <scope>NUCLEOTIDE SEQUENCE [LARGE SCALE GENOMIC DNA]</scope>
    <source>
        <strain evidence="2 3">Jena</strain>
    </source>
</reference>
<gene>
    <name evidence="2" type="ORF">PROFUN_07542</name>
</gene>
<evidence type="ECO:0000313" key="2">
    <source>
        <dbReference type="EMBL" id="PRP84888.1"/>
    </source>
</evidence>
<dbReference type="AlphaFoldDB" id="A0A2P6NLW0"/>
<feature type="region of interest" description="Disordered" evidence="1">
    <location>
        <begin position="37"/>
        <end position="71"/>
    </location>
</feature>
<keyword evidence="3" id="KW-1185">Reference proteome</keyword>
<evidence type="ECO:0000256" key="1">
    <source>
        <dbReference type="SAM" id="MobiDB-lite"/>
    </source>
</evidence>
<proteinExistence type="predicted"/>
<dbReference type="EMBL" id="MDYQ01000055">
    <property type="protein sequence ID" value="PRP84888.1"/>
    <property type="molecule type" value="Genomic_DNA"/>
</dbReference>
<protein>
    <submittedName>
        <fullName evidence="2">Uncharacterized protein</fullName>
    </submittedName>
</protein>
<dbReference type="InParanoid" id="A0A2P6NLW0"/>
<dbReference type="Proteomes" id="UP000241769">
    <property type="component" value="Unassembled WGS sequence"/>
</dbReference>